<dbReference type="AlphaFoldDB" id="A0A365N5V2"/>
<dbReference type="Gene3D" id="3.60.40.10">
    <property type="entry name" value="PPM-type phosphatase domain"/>
    <property type="match status" value="1"/>
</dbReference>
<dbReference type="PANTHER" id="PTHR45667">
    <property type="entry name" value="S-ADENOSYLMETHIONINE MITOCHONDRIAL CARRIER PROTEIN"/>
    <property type="match status" value="1"/>
</dbReference>
<dbReference type="SUPFAM" id="SSF81606">
    <property type="entry name" value="PP2C-like"/>
    <property type="match status" value="1"/>
</dbReference>
<name>A0A365N5V2_GIBIN</name>
<dbReference type="SUPFAM" id="SSF103506">
    <property type="entry name" value="Mitochondrial carrier"/>
    <property type="match status" value="1"/>
</dbReference>
<feature type="repeat" description="Solcar" evidence="9">
    <location>
        <begin position="341"/>
        <end position="422"/>
    </location>
</feature>
<keyword evidence="8 9" id="KW-0472">Membrane</keyword>
<sequence length="657" mass="70292">MSSCPRSRLYSTSADAPRFSYHVASSFIAKDRPYDPSTHVFHFNPYNRIQPPRNRRPSARPESGHDAFFVSRINDSGSVAFGVADGVGGWVDSGVDPADFSHGFCDYMALAAHEHQTGSGPPLTARQLMQKGYEAICNDNSLRAGGSTACVAIAGADGNLDVANLGDSGFLQLRLNGVHTYSEPQTHAFNTPFQLSLVPPSVAARMAAFGGAQLSDLPRDADVTQHALRHGDILVLATDGVLDNLFNQDILRIASRVLVSTGAWVMTDAGGVRVADSLEPLVEFPEASEGKRTATLQSALATEIVTAAKRASVNTKLDGPFAKEVHKYYPQENWHGGKVDDICVVVAVAGAIAAFTVDVLVYPLDTIKTRLQSQDYLKTYSDSSKKNIWAVRGLYQGIGSVVLATLPAAGLFFSTYESAKRIIGNATPLPQPLVHSAASGVAEMASCLVLAPAEVIKQNAQMLQNDSHRAGRSGSSTSLQAFRQLAGDGVSRRLFTGYTALVARNLPFTALQFPIFEHVRATYWKSRGSGTLEPGLVETGLATGLSAGSAGSIAAFITTPSDVVKTRMMLSAGSQSENPTQGQSEVAAKIEGKQPKKGAWTVSKEVYQERGVRGFFRGAALRSGWTMLGSGLYLGSYEMAKVWLRRRKADVEDDGPL</sequence>
<dbReference type="InterPro" id="IPR001932">
    <property type="entry name" value="PPM-type_phosphatase-like_dom"/>
</dbReference>
<feature type="domain" description="PPM-type phosphatase" evidence="11">
    <location>
        <begin position="48"/>
        <end position="349"/>
    </location>
</feature>
<dbReference type="InterPro" id="IPR018108">
    <property type="entry name" value="MCP_transmembrane"/>
</dbReference>
<dbReference type="InterPro" id="IPR023395">
    <property type="entry name" value="MCP_dom_sf"/>
</dbReference>
<dbReference type="Proteomes" id="UP000251714">
    <property type="component" value="Unassembled WGS sequence"/>
</dbReference>
<organism evidence="12 13">
    <name type="scientific">Gibberella intermedia</name>
    <name type="common">Bulb rot disease fungus</name>
    <name type="synonym">Fusarium proliferatum</name>
    <dbReference type="NCBI Taxonomy" id="948311"/>
    <lineage>
        <taxon>Eukaryota</taxon>
        <taxon>Fungi</taxon>
        <taxon>Dikarya</taxon>
        <taxon>Ascomycota</taxon>
        <taxon>Pezizomycotina</taxon>
        <taxon>Sordariomycetes</taxon>
        <taxon>Hypocreomycetidae</taxon>
        <taxon>Hypocreales</taxon>
        <taxon>Nectriaceae</taxon>
        <taxon>Fusarium</taxon>
        <taxon>Fusarium fujikuroi species complex</taxon>
    </lineage>
</organism>
<keyword evidence="6" id="KW-0496">Mitochondrion</keyword>
<dbReference type="PROSITE" id="PS51746">
    <property type="entry name" value="PPM_2"/>
    <property type="match status" value="1"/>
</dbReference>
<evidence type="ECO:0000256" key="6">
    <source>
        <dbReference type="ARBA" id="ARBA00022792"/>
    </source>
</evidence>
<reference evidence="12 13" key="1">
    <citation type="submission" date="2017-12" db="EMBL/GenBank/DDBJ databases">
        <title>Genome sequence of the mycotoxigenic crop pathogen Fusarium proliferatum, strain ITEM 2341 from Date Palm.</title>
        <authorList>
            <person name="Almiman B.F."/>
            <person name="Shittu T.A."/>
            <person name="Muthumeenakshi S."/>
            <person name="Baroncelli R."/>
            <person name="Sreenivasaprasada S."/>
        </authorList>
    </citation>
    <scope>NUCLEOTIDE SEQUENCE [LARGE SCALE GENOMIC DNA]</scope>
    <source>
        <strain evidence="12 13">ITEM 2341</strain>
    </source>
</reference>
<evidence type="ECO:0000313" key="13">
    <source>
        <dbReference type="Proteomes" id="UP000251714"/>
    </source>
</evidence>
<dbReference type="Gene3D" id="1.50.40.10">
    <property type="entry name" value="Mitochondrial carrier domain"/>
    <property type="match status" value="1"/>
</dbReference>
<dbReference type="SMART" id="SM00332">
    <property type="entry name" value="PP2Cc"/>
    <property type="match status" value="1"/>
</dbReference>
<evidence type="ECO:0000256" key="1">
    <source>
        <dbReference type="ARBA" id="ARBA00004141"/>
    </source>
</evidence>
<comment type="caution">
    <text evidence="12">The sequence shown here is derived from an EMBL/GenBank/DDBJ whole genome shotgun (WGS) entry which is preliminary data.</text>
</comment>
<evidence type="ECO:0000256" key="2">
    <source>
        <dbReference type="ARBA" id="ARBA00006375"/>
    </source>
</evidence>
<evidence type="ECO:0000256" key="5">
    <source>
        <dbReference type="ARBA" id="ARBA00022737"/>
    </source>
</evidence>
<evidence type="ECO:0000256" key="8">
    <source>
        <dbReference type="ARBA" id="ARBA00023136"/>
    </source>
</evidence>
<feature type="repeat" description="Solcar" evidence="9">
    <location>
        <begin position="538"/>
        <end position="643"/>
    </location>
</feature>
<comment type="subcellular location">
    <subcellularLocation>
        <location evidence="1">Membrane</location>
        <topology evidence="1">Multi-pass membrane protein</topology>
    </subcellularLocation>
</comment>
<keyword evidence="5" id="KW-0677">Repeat</keyword>
<keyword evidence="7" id="KW-1133">Transmembrane helix</keyword>
<gene>
    <name evidence="12" type="ORF">FPRO05_12044</name>
</gene>
<proteinExistence type="inferred from homology"/>
<dbReference type="Pfam" id="PF13672">
    <property type="entry name" value="PP2C_2"/>
    <property type="match status" value="1"/>
</dbReference>
<evidence type="ECO:0000256" key="7">
    <source>
        <dbReference type="ARBA" id="ARBA00022989"/>
    </source>
</evidence>
<keyword evidence="4 9" id="KW-0812">Transmembrane</keyword>
<dbReference type="PROSITE" id="PS50920">
    <property type="entry name" value="SOLCAR"/>
    <property type="match status" value="3"/>
</dbReference>
<accession>A0A365N5V2</accession>
<dbReference type="EMBL" id="PKMI01000019">
    <property type="protein sequence ID" value="RBA16194.1"/>
    <property type="molecule type" value="Genomic_DNA"/>
</dbReference>
<dbReference type="Pfam" id="PF00153">
    <property type="entry name" value="Mito_carr"/>
    <property type="match status" value="3"/>
</dbReference>
<protein>
    <recommendedName>
        <fullName evidence="11">PPM-type phosphatase domain-containing protein</fullName>
    </recommendedName>
</protein>
<dbReference type="InterPro" id="IPR036457">
    <property type="entry name" value="PPM-type-like_dom_sf"/>
</dbReference>
<evidence type="ECO:0000256" key="3">
    <source>
        <dbReference type="ARBA" id="ARBA00022448"/>
    </source>
</evidence>
<feature type="repeat" description="Solcar" evidence="9">
    <location>
        <begin position="430"/>
        <end position="522"/>
    </location>
</feature>
<evidence type="ECO:0000256" key="9">
    <source>
        <dbReference type="PROSITE-ProRule" id="PRU00282"/>
    </source>
</evidence>
<evidence type="ECO:0000313" key="12">
    <source>
        <dbReference type="EMBL" id="RBA16194.1"/>
    </source>
</evidence>
<evidence type="ECO:0000256" key="10">
    <source>
        <dbReference type="SAM" id="MobiDB-lite"/>
    </source>
</evidence>
<keyword evidence="6" id="KW-0999">Mitochondrion inner membrane</keyword>
<feature type="region of interest" description="Disordered" evidence="10">
    <location>
        <begin position="42"/>
        <end position="64"/>
    </location>
</feature>
<comment type="similarity">
    <text evidence="2">Belongs to the mitochondrial carrier (TC 2.A.29) family.</text>
</comment>
<evidence type="ECO:0000256" key="4">
    <source>
        <dbReference type="ARBA" id="ARBA00022692"/>
    </source>
</evidence>
<keyword evidence="3" id="KW-0813">Transport</keyword>
<dbReference type="GO" id="GO:0016020">
    <property type="term" value="C:membrane"/>
    <property type="evidence" value="ECO:0007669"/>
    <property type="project" value="UniProtKB-SubCell"/>
</dbReference>
<evidence type="ECO:0000259" key="11">
    <source>
        <dbReference type="PROSITE" id="PS51746"/>
    </source>
</evidence>